<protein>
    <submittedName>
        <fullName evidence="5">Molybdate ABC transporter substrate-binding protein</fullName>
    </submittedName>
</protein>
<dbReference type="Proteomes" id="UP001302257">
    <property type="component" value="Chromosome"/>
</dbReference>
<feature type="chain" id="PRO_5046016555" evidence="4">
    <location>
        <begin position="26"/>
        <end position="251"/>
    </location>
</feature>
<evidence type="ECO:0000256" key="2">
    <source>
        <dbReference type="ARBA" id="ARBA00022723"/>
    </source>
</evidence>
<dbReference type="InterPro" id="IPR050682">
    <property type="entry name" value="ModA/WtpA"/>
</dbReference>
<dbReference type="InterPro" id="IPR044084">
    <property type="entry name" value="AvModA-like_subst-bd"/>
</dbReference>
<sequence length="251" mass="26438">MKWISAWLRVALVATWGVTALGARADTVTVAVAASFSGTAQKVAADFTRASGHEVKLVPGATGKLYAQIKNGAPFQVFLSADDETPSRLVKEGGALASSQFTYATGRLVLWSAQPGLVDHQGQVLSTAFTRLAIADPKLAPYGAAAMEVLAKRGLLPSVQTRLVQGESIAQAYQFVATGNAPLGFVALSQVMRNGQIEQGSAWRVPAELHQPLRQDAVLLQAGVGQAAAVAFLDYLRSDAARKVMQSAGYE</sequence>
<evidence type="ECO:0000256" key="1">
    <source>
        <dbReference type="ARBA" id="ARBA00009175"/>
    </source>
</evidence>
<comment type="similarity">
    <text evidence="1">Belongs to the bacterial solute-binding protein ModA family.</text>
</comment>
<proteinExistence type="inferred from homology"/>
<dbReference type="EMBL" id="CP132507">
    <property type="protein sequence ID" value="WNO06734.1"/>
    <property type="molecule type" value="Genomic_DNA"/>
</dbReference>
<name>A0ABZ0B493_9BURK</name>
<dbReference type="InterPro" id="IPR005950">
    <property type="entry name" value="ModA"/>
</dbReference>
<dbReference type="SUPFAM" id="SSF53850">
    <property type="entry name" value="Periplasmic binding protein-like II"/>
    <property type="match status" value="1"/>
</dbReference>
<keyword evidence="6" id="KW-1185">Reference proteome</keyword>
<dbReference type="CDD" id="cd13539">
    <property type="entry name" value="PBP2_AvModA"/>
    <property type="match status" value="1"/>
</dbReference>
<evidence type="ECO:0000256" key="4">
    <source>
        <dbReference type="SAM" id="SignalP"/>
    </source>
</evidence>
<accession>A0ABZ0B493</accession>
<keyword evidence="2" id="KW-0479">Metal-binding</keyword>
<reference evidence="5 6" key="1">
    <citation type="submission" date="2023-08" db="EMBL/GenBank/DDBJ databases">
        <title>Rhodoferax potami sp. nov. and Rhodoferax mekongensis sp. nov., isolated from the Mekong River in Thailand.</title>
        <authorList>
            <person name="Kitikhun S."/>
            <person name="Charoenyingcharoen P."/>
            <person name="Siriarchawattana P."/>
            <person name="Likhitrattanapisal S."/>
            <person name="Nilsakha T."/>
            <person name="Chanpet A."/>
            <person name="Rattanawaree P."/>
            <person name="Ingsriswang S."/>
        </authorList>
    </citation>
    <scope>NUCLEOTIDE SEQUENCE [LARGE SCALE GENOMIC DNA]</scope>
    <source>
        <strain evidence="5 6">TBRC 17307</strain>
    </source>
</reference>
<keyword evidence="3 4" id="KW-0732">Signal</keyword>
<dbReference type="PANTHER" id="PTHR30632">
    <property type="entry name" value="MOLYBDATE-BINDING PERIPLASMIC PROTEIN"/>
    <property type="match status" value="1"/>
</dbReference>
<evidence type="ECO:0000313" key="6">
    <source>
        <dbReference type="Proteomes" id="UP001302257"/>
    </source>
</evidence>
<organism evidence="5 6">
    <name type="scientific">Rhodoferax mekongensis</name>
    <dbReference type="NCBI Taxonomy" id="3068341"/>
    <lineage>
        <taxon>Bacteria</taxon>
        <taxon>Pseudomonadati</taxon>
        <taxon>Pseudomonadota</taxon>
        <taxon>Betaproteobacteria</taxon>
        <taxon>Burkholderiales</taxon>
        <taxon>Comamonadaceae</taxon>
        <taxon>Rhodoferax</taxon>
    </lineage>
</organism>
<dbReference type="Gene3D" id="3.40.190.10">
    <property type="entry name" value="Periplasmic binding protein-like II"/>
    <property type="match status" value="2"/>
</dbReference>
<gene>
    <name evidence="5" type="primary">modA</name>
    <name evidence="5" type="ORF">RAN89_14345</name>
</gene>
<dbReference type="Pfam" id="PF13531">
    <property type="entry name" value="SBP_bac_11"/>
    <property type="match status" value="1"/>
</dbReference>
<dbReference type="PANTHER" id="PTHR30632:SF14">
    <property type="entry name" value="TUNGSTATE_MOLYBDATE_CHROMATE-BINDING PROTEIN MODA"/>
    <property type="match status" value="1"/>
</dbReference>
<dbReference type="NCBIfam" id="TIGR01256">
    <property type="entry name" value="modA"/>
    <property type="match status" value="1"/>
</dbReference>
<dbReference type="PIRSF" id="PIRSF004846">
    <property type="entry name" value="ModA"/>
    <property type="match status" value="1"/>
</dbReference>
<evidence type="ECO:0000313" key="5">
    <source>
        <dbReference type="EMBL" id="WNO06734.1"/>
    </source>
</evidence>
<evidence type="ECO:0000256" key="3">
    <source>
        <dbReference type="ARBA" id="ARBA00022729"/>
    </source>
</evidence>
<feature type="signal peptide" evidence="4">
    <location>
        <begin position="1"/>
        <end position="25"/>
    </location>
</feature>
<dbReference type="RefSeq" id="WP_313869405.1">
    <property type="nucleotide sequence ID" value="NZ_CP132507.1"/>
</dbReference>